<dbReference type="EMBL" id="VCAU01000028">
    <property type="protein sequence ID" value="KAF9890232.1"/>
    <property type="molecule type" value="Genomic_DNA"/>
</dbReference>
<organism evidence="2 3">
    <name type="scientific">Aspergillus nanangensis</name>
    <dbReference type="NCBI Taxonomy" id="2582783"/>
    <lineage>
        <taxon>Eukaryota</taxon>
        <taxon>Fungi</taxon>
        <taxon>Dikarya</taxon>
        <taxon>Ascomycota</taxon>
        <taxon>Pezizomycotina</taxon>
        <taxon>Eurotiomycetes</taxon>
        <taxon>Eurotiomycetidae</taxon>
        <taxon>Eurotiales</taxon>
        <taxon>Aspergillaceae</taxon>
        <taxon>Aspergillus</taxon>
        <taxon>Aspergillus subgen. Circumdati</taxon>
    </lineage>
</organism>
<feature type="signal peptide" evidence="1">
    <location>
        <begin position="1"/>
        <end position="19"/>
    </location>
</feature>
<evidence type="ECO:0000313" key="3">
    <source>
        <dbReference type="Proteomes" id="UP001194746"/>
    </source>
</evidence>
<protein>
    <submittedName>
        <fullName evidence="2">Uncharacterized protein</fullName>
    </submittedName>
</protein>
<reference evidence="2" key="2">
    <citation type="submission" date="2020-02" db="EMBL/GenBank/DDBJ databases">
        <authorList>
            <person name="Gilchrist C.L.M."/>
            <person name="Chooi Y.-H."/>
        </authorList>
    </citation>
    <scope>NUCLEOTIDE SEQUENCE</scope>
    <source>
        <strain evidence="2">MST-FP2251</strain>
    </source>
</reference>
<evidence type="ECO:0000313" key="2">
    <source>
        <dbReference type="EMBL" id="KAF9890232.1"/>
    </source>
</evidence>
<reference evidence="2" key="1">
    <citation type="journal article" date="2019" name="Beilstein J. Org. Chem.">
        <title>Nanangenines: drimane sesquiterpenoids as the dominant metabolite cohort of a novel Australian fungus, Aspergillus nanangensis.</title>
        <authorList>
            <person name="Lacey H.J."/>
            <person name="Gilchrist C.L.M."/>
            <person name="Crombie A."/>
            <person name="Kalaitzis J.A."/>
            <person name="Vuong D."/>
            <person name="Rutledge P.J."/>
            <person name="Turner P."/>
            <person name="Pitt J.I."/>
            <person name="Lacey E."/>
            <person name="Chooi Y.H."/>
            <person name="Piggott A.M."/>
        </authorList>
    </citation>
    <scope>NUCLEOTIDE SEQUENCE</scope>
    <source>
        <strain evidence="2">MST-FP2251</strain>
    </source>
</reference>
<evidence type="ECO:0000256" key="1">
    <source>
        <dbReference type="SAM" id="SignalP"/>
    </source>
</evidence>
<sequence>MKLSPVAFLLASALPIAHGWKVTRVVTPGTTETVVAEGTQPGCYTGVFQPGDTVRLDDIQPIWRIRFFGWRFWPFYCGGVSAHCSSVNGEFKIISQISHIDISLTDPLIPLPCHWRGGLL</sequence>
<proteinExistence type="predicted"/>
<gene>
    <name evidence="2" type="ORF">FE257_006144</name>
</gene>
<comment type="caution">
    <text evidence="2">The sequence shown here is derived from an EMBL/GenBank/DDBJ whole genome shotgun (WGS) entry which is preliminary data.</text>
</comment>
<keyword evidence="1" id="KW-0732">Signal</keyword>
<dbReference type="AlphaFoldDB" id="A0AAD4GUX9"/>
<name>A0AAD4GUX9_ASPNN</name>
<accession>A0AAD4GUX9</accession>
<keyword evidence="3" id="KW-1185">Reference proteome</keyword>
<feature type="chain" id="PRO_5041931331" evidence="1">
    <location>
        <begin position="20"/>
        <end position="120"/>
    </location>
</feature>
<dbReference type="Proteomes" id="UP001194746">
    <property type="component" value="Unassembled WGS sequence"/>
</dbReference>